<name>A0A1Y2BGS1_9TREE</name>
<organism evidence="3 4">
    <name type="scientific">Naematelia encephala</name>
    <dbReference type="NCBI Taxonomy" id="71784"/>
    <lineage>
        <taxon>Eukaryota</taxon>
        <taxon>Fungi</taxon>
        <taxon>Dikarya</taxon>
        <taxon>Basidiomycota</taxon>
        <taxon>Agaricomycotina</taxon>
        <taxon>Tremellomycetes</taxon>
        <taxon>Tremellales</taxon>
        <taxon>Naemateliaceae</taxon>
        <taxon>Naematelia</taxon>
    </lineage>
</organism>
<comment type="caution">
    <text evidence="3">The sequence shown here is derived from an EMBL/GenBank/DDBJ whole genome shotgun (WGS) entry which is preliminary data.</text>
</comment>
<proteinExistence type="predicted"/>
<evidence type="ECO:0000313" key="3">
    <source>
        <dbReference type="EMBL" id="ORY33974.1"/>
    </source>
</evidence>
<dbReference type="Proteomes" id="UP000193986">
    <property type="component" value="Unassembled WGS sequence"/>
</dbReference>
<feature type="compositionally biased region" description="Low complexity" evidence="1">
    <location>
        <begin position="123"/>
        <end position="159"/>
    </location>
</feature>
<evidence type="ECO:0008006" key="5">
    <source>
        <dbReference type="Google" id="ProtNLM"/>
    </source>
</evidence>
<sequence>MLLSLSILLLGSCTVRAQSLIITQPSPEHWWVANELDTLAWTAGDNPPQEFSVFLANPDPTILTSELALVSIEPLYEYSKTINPGNITPSTGYTIQLTDILNSTNVYATSEAFEIKPEGSSYPPQTTNSSSASSNSSSTASSGTSTPSSSGSASSQSNQTGSAIERAGFNAAVKAGGCIIGGLMVLEAMIGFM</sequence>
<feature type="region of interest" description="Disordered" evidence="1">
    <location>
        <begin position="116"/>
        <end position="159"/>
    </location>
</feature>
<feature type="signal peptide" evidence="2">
    <location>
        <begin position="1"/>
        <end position="17"/>
    </location>
</feature>
<dbReference type="OrthoDB" id="2576580at2759"/>
<dbReference type="InParanoid" id="A0A1Y2BGS1"/>
<accession>A0A1Y2BGS1</accession>
<gene>
    <name evidence="3" type="ORF">BCR39DRAFT_586176</name>
</gene>
<reference evidence="3 4" key="1">
    <citation type="submission" date="2016-07" db="EMBL/GenBank/DDBJ databases">
        <title>Pervasive Adenine N6-methylation of Active Genes in Fungi.</title>
        <authorList>
            <consortium name="DOE Joint Genome Institute"/>
            <person name="Mondo S.J."/>
            <person name="Dannebaum R.O."/>
            <person name="Kuo R.C."/>
            <person name="Labutti K."/>
            <person name="Haridas S."/>
            <person name="Kuo A."/>
            <person name="Salamov A."/>
            <person name="Ahrendt S.R."/>
            <person name="Lipzen A."/>
            <person name="Sullivan W."/>
            <person name="Andreopoulos W.B."/>
            <person name="Clum A."/>
            <person name="Lindquist E."/>
            <person name="Daum C."/>
            <person name="Ramamoorthy G.K."/>
            <person name="Gryganskyi A."/>
            <person name="Culley D."/>
            <person name="Magnuson J.K."/>
            <person name="James T.Y."/>
            <person name="O'Malley M.A."/>
            <person name="Stajich J.E."/>
            <person name="Spatafora J.W."/>
            <person name="Visel A."/>
            <person name="Grigoriev I.V."/>
        </authorList>
    </citation>
    <scope>NUCLEOTIDE SEQUENCE [LARGE SCALE GENOMIC DNA]</scope>
    <source>
        <strain evidence="3 4">68-887.2</strain>
    </source>
</reference>
<dbReference type="STRING" id="71784.A0A1Y2BGS1"/>
<keyword evidence="4" id="KW-1185">Reference proteome</keyword>
<evidence type="ECO:0000256" key="2">
    <source>
        <dbReference type="SAM" id="SignalP"/>
    </source>
</evidence>
<evidence type="ECO:0000256" key="1">
    <source>
        <dbReference type="SAM" id="MobiDB-lite"/>
    </source>
</evidence>
<keyword evidence="2" id="KW-0732">Signal</keyword>
<feature type="chain" id="PRO_5013163968" description="Ser-Thr-rich glycosyl-phosphatidyl-inositol-anchored membrane family-domain-containing protein" evidence="2">
    <location>
        <begin position="18"/>
        <end position="193"/>
    </location>
</feature>
<dbReference type="AlphaFoldDB" id="A0A1Y2BGS1"/>
<evidence type="ECO:0000313" key="4">
    <source>
        <dbReference type="Proteomes" id="UP000193986"/>
    </source>
</evidence>
<protein>
    <recommendedName>
        <fullName evidence="5">Ser-Thr-rich glycosyl-phosphatidyl-inositol-anchored membrane family-domain-containing protein</fullName>
    </recommendedName>
</protein>
<dbReference type="EMBL" id="MCFC01000004">
    <property type="protein sequence ID" value="ORY33974.1"/>
    <property type="molecule type" value="Genomic_DNA"/>
</dbReference>